<protein>
    <submittedName>
        <fullName evidence="1">Uncharacterized protein</fullName>
    </submittedName>
</protein>
<proteinExistence type="predicted"/>
<evidence type="ECO:0000313" key="2">
    <source>
        <dbReference type="Proteomes" id="UP001163321"/>
    </source>
</evidence>
<evidence type="ECO:0000313" key="1">
    <source>
        <dbReference type="EMBL" id="KAI9909256.1"/>
    </source>
</evidence>
<comment type="caution">
    <text evidence="1">The sequence shown here is derived from an EMBL/GenBank/DDBJ whole genome shotgun (WGS) entry which is preliminary data.</text>
</comment>
<gene>
    <name evidence="1" type="ORF">PsorP6_015113</name>
</gene>
<accession>A0ACC0VU24</accession>
<dbReference type="EMBL" id="CM047586">
    <property type="protein sequence ID" value="KAI9909256.1"/>
    <property type="molecule type" value="Genomic_DNA"/>
</dbReference>
<name>A0ACC0VU24_9STRA</name>
<sequence>MQASAPDKTENMNNLASATYGARVMSATYEWFVSASRLLLPKSPVFIADRFTNFGKWMGGWESRRVHGAVDVIDVDTAFFMVNYPHNYDADAEIAFQGLTAAATRDHKVGANATSKEIKLVERLRSLEWTEIVSVTKLGAGWIP</sequence>
<dbReference type="Proteomes" id="UP001163321">
    <property type="component" value="Chromosome 7"/>
</dbReference>
<organism evidence="1 2">
    <name type="scientific">Peronosclerospora sorghi</name>
    <dbReference type="NCBI Taxonomy" id="230839"/>
    <lineage>
        <taxon>Eukaryota</taxon>
        <taxon>Sar</taxon>
        <taxon>Stramenopiles</taxon>
        <taxon>Oomycota</taxon>
        <taxon>Peronosporomycetes</taxon>
        <taxon>Peronosporales</taxon>
        <taxon>Peronosporaceae</taxon>
        <taxon>Peronosclerospora</taxon>
    </lineage>
</organism>
<reference evidence="1 2" key="1">
    <citation type="journal article" date="2022" name="bioRxiv">
        <title>The genome of the oomycete Peronosclerospora sorghi, a cosmopolitan pathogen of maize and sorghum, is inflated with dispersed pseudogenes.</title>
        <authorList>
            <person name="Fletcher K."/>
            <person name="Martin F."/>
            <person name="Isakeit T."/>
            <person name="Cavanaugh K."/>
            <person name="Magill C."/>
            <person name="Michelmore R."/>
        </authorList>
    </citation>
    <scope>NUCLEOTIDE SEQUENCE [LARGE SCALE GENOMIC DNA]</scope>
    <source>
        <strain evidence="1">P6</strain>
    </source>
</reference>
<keyword evidence="2" id="KW-1185">Reference proteome</keyword>